<protein>
    <submittedName>
        <fullName evidence="1">Uncharacterized protein</fullName>
    </submittedName>
</protein>
<name>A0A2N5HET6_9BACI</name>
<organism evidence="1 2">
    <name type="scientific">Neobacillus cucumis</name>
    <dbReference type="NCBI Taxonomy" id="1740721"/>
    <lineage>
        <taxon>Bacteria</taxon>
        <taxon>Bacillati</taxon>
        <taxon>Bacillota</taxon>
        <taxon>Bacilli</taxon>
        <taxon>Bacillales</taxon>
        <taxon>Bacillaceae</taxon>
        <taxon>Neobacillus</taxon>
    </lineage>
</organism>
<gene>
    <name evidence="1" type="ORF">CVD27_12735</name>
</gene>
<reference evidence="1 2" key="1">
    <citation type="submission" date="2017-11" db="EMBL/GenBank/DDBJ databases">
        <title>Comparitive Functional Genomics of Dry Heat Resistant strains isolated from the Viking Spacecraft.</title>
        <authorList>
            <person name="Seuylemezian A."/>
            <person name="Cooper K."/>
            <person name="Vaishampayan P."/>
        </authorList>
    </citation>
    <scope>NUCLEOTIDE SEQUENCE [LARGE SCALE GENOMIC DNA]</scope>
    <source>
        <strain evidence="1 2">V32-6</strain>
    </source>
</reference>
<dbReference type="AlphaFoldDB" id="A0A2N5HET6"/>
<evidence type="ECO:0000313" key="1">
    <source>
        <dbReference type="EMBL" id="PLS04020.1"/>
    </source>
</evidence>
<dbReference type="RefSeq" id="WP_101648284.1">
    <property type="nucleotide sequence ID" value="NZ_PGVE01000048.1"/>
</dbReference>
<proteinExistence type="predicted"/>
<comment type="caution">
    <text evidence="1">The sequence shown here is derived from an EMBL/GenBank/DDBJ whole genome shotgun (WGS) entry which is preliminary data.</text>
</comment>
<dbReference type="OrthoDB" id="1807636at2"/>
<accession>A0A2N5HET6</accession>
<dbReference type="EMBL" id="PGVE01000048">
    <property type="protein sequence ID" value="PLS04020.1"/>
    <property type="molecule type" value="Genomic_DNA"/>
</dbReference>
<keyword evidence="2" id="KW-1185">Reference proteome</keyword>
<sequence>MSEIIDLDLLVNEPIEFKIGGEIYKMSTSYSTEDILNIYHLEQQMKKTKKEEEQLKLHDKIIFILFSQLNDIDEQWVRKLHHTQKIAIMKHYRERMNKISSNPN</sequence>
<evidence type="ECO:0000313" key="2">
    <source>
        <dbReference type="Proteomes" id="UP000234950"/>
    </source>
</evidence>
<dbReference type="Proteomes" id="UP000234950">
    <property type="component" value="Unassembled WGS sequence"/>
</dbReference>